<organism evidence="1 2">
    <name type="scientific">Paraphaeosphaeria minitans</name>
    <dbReference type="NCBI Taxonomy" id="565426"/>
    <lineage>
        <taxon>Eukaryota</taxon>
        <taxon>Fungi</taxon>
        <taxon>Dikarya</taxon>
        <taxon>Ascomycota</taxon>
        <taxon>Pezizomycotina</taxon>
        <taxon>Dothideomycetes</taxon>
        <taxon>Pleosporomycetidae</taxon>
        <taxon>Pleosporales</taxon>
        <taxon>Massarineae</taxon>
        <taxon>Didymosphaeriaceae</taxon>
        <taxon>Paraphaeosphaeria</taxon>
    </lineage>
</organism>
<dbReference type="AlphaFoldDB" id="A0A9P6KTZ4"/>
<dbReference type="OrthoDB" id="10627633at2759"/>
<keyword evidence="2" id="KW-1185">Reference proteome</keyword>
<sequence length="111" mass="12249">MSISRCGHRSPRMPLSCDPVDSVASRPLAATAGRTTIAVVQLTGPSQPRWFPYQNITWTGARCKQCLASHNLPVRSSQSRTVPQPPLPYVARITVATPVTFTPHIQNTRYH</sequence>
<reference evidence="1" key="1">
    <citation type="journal article" date="2020" name="Mol. Plant Microbe Interact.">
        <title>Genome Sequence of the Biocontrol Agent Coniothyrium minitans strain Conio (IMI 134523).</title>
        <authorList>
            <person name="Patel D."/>
            <person name="Shittu T.A."/>
            <person name="Baroncelli R."/>
            <person name="Muthumeenakshi S."/>
            <person name="Osborne T.H."/>
            <person name="Janganan T.K."/>
            <person name="Sreenivasaprasad S."/>
        </authorList>
    </citation>
    <scope>NUCLEOTIDE SEQUENCE</scope>
    <source>
        <strain evidence="1">Conio</strain>
    </source>
</reference>
<proteinExistence type="predicted"/>
<accession>A0A9P6KTZ4</accession>
<comment type="caution">
    <text evidence="1">The sequence shown here is derived from an EMBL/GenBank/DDBJ whole genome shotgun (WGS) entry which is preliminary data.</text>
</comment>
<dbReference type="EMBL" id="WJXW01000003">
    <property type="protein sequence ID" value="KAF9738446.1"/>
    <property type="molecule type" value="Genomic_DNA"/>
</dbReference>
<gene>
    <name evidence="1" type="ORF">PMIN01_03729</name>
</gene>
<evidence type="ECO:0000313" key="1">
    <source>
        <dbReference type="EMBL" id="KAF9738446.1"/>
    </source>
</evidence>
<name>A0A9P6KTZ4_9PLEO</name>
<dbReference type="Proteomes" id="UP000756921">
    <property type="component" value="Unassembled WGS sequence"/>
</dbReference>
<evidence type="ECO:0000313" key="2">
    <source>
        <dbReference type="Proteomes" id="UP000756921"/>
    </source>
</evidence>
<protein>
    <submittedName>
        <fullName evidence="1">Uncharacterized protein</fullName>
    </submittedName>
</protein>